<dbReference type="SUPFAM" id="SSF51445">
    <property type="entry name" value="(Trans)glycosidases"/>
    <property type="match status" value="1"/>
</dbReference>
<dbReference type="PANTHER" id="PTHR16631">
    <property type="entry name" value="GLUCAN 1,3-BETA-GLUCOSIDASE"/>
    <property type="match status" value="1"/>
</dbReference>
<evidence type="ECO:0000256" key="16">
    <source>
        <dbReference type="ARBA" id="ARBA00037649"/>
    </source>
</evidence>
<evidence type="ECO:0000256" key="15">
    <source>
        <dbReference type="ARBA" id="ARBA00023326"/>
    </source>
</evidence>
<evidence type="ECO:0000256" key="3">
    <source>
        <dbReference type="ARBA" id="ARBA00004401"/>
    </source>
</evidence>
<evidence type="ECO:0000256" key="2">
    <source>
        <dbReference type="ARBA" id="ARBA00004191"/>
    </source>
</evidence>
<feature type="region of interest" description="Disordered" evidence="20">
    <location>
        <begin position="653"/>
        <end position="676"/>
    </location>
</feature>
<dbReference type="EMBL" id="CAIF01000050">
    <property type="protein sequence ID" value="CCH42701.1"/>
    <property type="molecule type" value="Genomic_DNA"/>
</dbReference>
<keyword evidence="12" id="KW-0325">Glycoprotein</keyword>
<dbReference type="Pfam" id="PF00332">
    <property type="entry name" value="Glyco_hydro_17"/>
    <property type="match status" value="1"/>
</dbReference>
<evidence type="ECO:0000313" key="22">
    <source>
        <dbReference type="EMBL" id="CCH42701.1"/>
    </source>
</evidence>
<dbReference type="AlphaFoldDB" id="K0KI65"/>
<dbReference type="GO" id="GO:0071555">
    <property type="term" value="P:cell wall organization"/>
    <property type="evidence" value="ECO:0007669"/>
    <property type="project" value="UniProtKB-KW"/>
</dbReference>
<keyword evidence="10" id="KW-0378">Hydrolase</keyword>
<dbReference type="HOGENOM" id="CLU_300944_0_0_1"/>
<evidence type="ECO:0000256" key="4">
    <source>
        <dbReference type="ARBA" id="ARBA00008773"/>
    </source>
</evidence>
<name>K0KI65_WICCF</name>
<dbReference type="InterPro" id="IPR017853">
    <property type="entry name" value="GH"/>
</dbReference>
<keyword evidence="8" id="KW-0964">Secreted</keyword>
<keyword evidence="23" id="KW-1185">Reference proteome</keyword>
<feature type="compositionally biased region" description="Basic and acidic residues" evidence="20">
    <location>
        <begin position="452"/>
        <end position="461"/>
    </location>
</feature>
<evidence type="ECO:0000256" key="19">
    <source>
        <dbReference type="RuleBase" id="RU004335"/>
    </source>
</evidence>
<feature type="region of interest" description="Disordered" evidence="20">
    <location>
        <begin position="384"/>
        <end position="403"/>
    </location>
</feature>
<sequence length="994" mass="112442">MFSIRSKSRNVKDGRAGLKSSVSRASSIPKKIDDDNSDFVTENTSMDQTTIRPPSLSKEHEDQTVMSSNTFDFENEDEASMLNIISIESSFQSSPEDENQGKLLDNEDMNKEEQQHPIREEPGSYSTFQDNGERIENPTSYILETDSDDYDEETDGSLPIHKGPESSKIISFGSGFQNDLKSGREVYQEGIDIKSSGIPRYEYHGDNRSGSSVYSSQDTVRITGGIESQHTPIINTPQNYIDSSKYDLKSAPLPLTTRRLGSSRAPESFFTTSANIQETYYNRPIENLSIAQPKSAAIPPLRPSAQENTNPSTLDLDQNLEQLRSTTNLQNNSAILKKPTTGNGVQDNASQWDSAMPALLYSNNIQTGNKNNLDTVANSGKQTLPETLLRGDGSILGSELGTNPDYLDVIKRSLSRSRSKRKTGPNNDPNKGDSPPLLFSQDRNSLSRSRSVLKDGQKDPETQDTTDIEQNKNEEFNDEESIIDTLRDADDPYNALTKESELNCKKKDSRFFQSAKDLPPMFDGERNMQYEKEKDGDDDLYNYAEKGDLNNEKLEKLKLDKDGNGDRDFGSLNWEERLRKPIGNKIYMVVIWILIMVILLMACIFIPLLLVYSRGTESTTFNYLSNINPLRRSEMLLKFYPFGNLNNTQNAIGNNNGTTHSLPASNSSSQNDKLSDGSVSIAGISKFENIPKKYQQNEEIQQMMNNTALKNVFYGIDYAPRNVIYPICGATLHEVMLDVAQLSQVTSRLRTYGTQCNQAKFILDSIKTLNLNVSLAMGVWIGPNDDINQLQVEDMKSLLRQYPRKYFDAVFIGNEVLFREEQSPEKLIEYIHNAKSFIKNELKWDLPVGTSELGPRSDFNVIAASDIYGSNSHPFFTGKTVQLATKWVFDFVKYQIEPMKDNIKSKAQVIISEIGWPYHGGKYKKAVAGKRHMQYFLNSWICEAKAKAYPWYFFEAYDEPWKQIYHSQNSKWETEWGLFTADRKLKEGITFPTC</sequence>
<feature type="compositionally biased region" description="Polar residues" evidence="20">
    <location>
        <begin position="441"/>
        <end position="450"/>
    </location>
</feature>
<evidence type="ECO:0000256" key="7">
    <source>
        <dbReference type="ARBA" id="ARBA00022512"/>
    </source>
</evidence>
<keyword evidence="21" id="KW-0812">Transmembrane</keyword>
<evidence type="ECO:0000256" key="13">
    <source>
        <dbReference type="ARBA" id="ARBA00023277"/>
    </source>
</evidence>
<feature type="region of interest" description="Disordered" evidence="20">
    <location>
        <begin position="413"/>
        <end position="490"/>
    </location>
</feature>
<dbReference type="PANTHER" id="PTHR16631:SF17">
    <property type="entry name" value="GLUCAN ENDO-1,3-BETA-GLUCOSIDASE BTGC"/>
    <property type="match status" value="1"/>
</dbReference>
<evidence type="ECO:0000313" key="23">
    <source>
        <dbReference type="Proteomes" id="UP000009328"/>
    </source>
</evidence>
<keyword evidence="15" id="KW-0624">Polysaccharide degradation</keyword>
<feature type="compositionally biased region" description="Polar residues" evidence="20">
    <location>
        <begin position="660"/>
        <end position="672"/>
    </location>
</feature>
<dbReference type="Proteomes" id="UP000009328">
    <property type="component" value="Unassembled WGS sequence"/>
</dbReference>
<keyword evidence="9" id="KW-0732">Signal</keyword>
<dbReference type="GO" id="GO:0042973">
    <property type="term" value="F:glucan endo-1,3-beta-D-glucosidase activity"/>
    <property type="evidence" value="ECO:0007669"/>
    <property type="project" value="UniProtKB-EC"/>
</dbReference>
<dbReference type="Gene3D" id="3.20.20.80">
    <property type="entry name" value="Glycosidases"/>
    <property type="match status" value="1"/>
</dbReference>
<feature type="compositionally biased region" description="Basic residues" evidence="20">
    <location>
        <begin position="413"/>
        <end position="423"/>
    </location>
</feature>
<keyword evidence="11 21" id="KW-0472">Membrane</keyword>
<keyword evidence="6" id="KW-1003">Cell membrane</keyword>
<evidence type="ECO:0000256" key="21">
    <source>
        <dbReference type="SAM" id="Phobius"/>
    </source>
</evidence>
<gene>
    <name evidence="22" type="ORF">BN7_2245</name>
</gene>
<accession>K0KI65</accession>
<evidence type="ECO:0000256" key="10">
    <source>
        <dbReference type="ARBA" id="ARBA00022801"/>
    </source>
</evidence>
<evidence type="ECO:0000256" key="20">
    <source>
        <dbReference type="SAM" id="MobiDB-lite"/>
    </source>
</evidence>
<evidence type="ECO:0000256" key="6">
    <source>
        <dbReference type="ARBA" id="ARBA00022475"/>
    </source>
</evidence>
<dbReference type="InParanoid" id="K0KI65"/>
<evidence type="ECO:0000256" key="18">
    <source>
        <dbReference type="ARBA" id="ARBA00043078"/>
    </source>
</evidence>
<dbReference type="eggNOG" id="ENOG502QTKT">
    <property type="taxonomic scope" value="Eukaryota"/>
</dbReference>
<feature type="transmembrane region" description="Helical" evidence="21">
    <location>
        <begin position="586"/>
        <end position="612"/>
    </location>
</feature>
<evidence type="ECO:0000256" key="17">
    <source>
        <dbReference type="ARBA" id="ARBA00042373"/>
    </source>
</evidence>
<comment type="subcellular location">
    <subcellularLocation>
        <location evidence="3">Cell membrane</location>
        <topology evidence="3">Single-pass type II membrane protein</topology>
    </subcellularLocation>
    <subcellularLocation>
        <location evidence="2">Secreted</location>
        <location evidence="2">Cell wall</location>
    </subcellularLocation>
</comment>
<feature type="compositionally biased region" description="Basic and acidic residues" evidence="20">
    <location>
        <begin position="523"/>
        <end position="535"/>
    </location>
</feature>
<evidence type="ECO:0000256" key="11">
    <source>
        <dbReference type="ARBA" id="ARBA00023136"/>
    </source>
</evidence>
<evidence type="ECO:0000256" key="9">
    <source>
        <dbReference type="ARBA" id="ARBA00022729"/>
    </source>
</evidence>
<comment type="caution">
    <text evidence="22">The sequence shown here is derived from an EMBL/GenBank/DDBJ whole genome shotgun (WGS) entry which is preliminary data.</text>
</comment>
<keyword evidence="7" id="KW-0134">Cell wall</keyword>
<dbReference type="GO" id="GO:0005886">
    <property type="term" value="C:plasma membrane"/>
    <property type="evidence" value="ECO:0007669"/>
    <property type="project" value="UniProtKB-SubCell"/>
</dbReference>
<dbReference type="InterPro" id="IPR050732">
    <property type="entry name" value="Beta-glucan_modifiers"/>
</dbReference>
<feature type="compositionally biased region" description="Basic and acidic residues" evidence="20">
    <location>
        <begin position="109"/>
        <end position="122"/>
    </location>
</feature>
<evidence type="ECO:0000256" key="5">
    <source>
        <dbReference type="ARBA" id="ARBA00012780"/>
    </source>
</evidence>
<protein>
    <recommendedName>
        <fullName evidence="5">glucan endo-1,3-beta-D-glucosidase</fullName>
        <ecNumber evidence="5">3.2.1.39</ecNumber>
    </recommendedName>
    <alternativeName>
        <fullName evidence="18">Endo-1,3-beta-glucanase btgC</fullName>
    </alternativeName>
    <alternativeName>
        <fullName evidence="17">Laminarinase btgC</fullName>
    </alternativeName>
</protein>
<feature type="region of interest" description="Disordered" evidence="20">
    <location>
        <begin position="109"/>
        <end position="133"/>
    </location>
</feature>
<dbReference type="GO" id="GO:0009986">
    <property type="term" value="C:cell surface"/>
    <property type="evidence" value="ECO:0007669"/>
    <property type="project" value="TreeGrafter"/>
</dbReference>
<feature type="compositionally biased region" description="Polar residues" evidence="20">
    <location>
        <begin position="38"/>
        <end position="52"/>
    </location>
</feature>
<evidence type="ECO:0000256" key="14">
    <source>
        <dbReference type="ARBA" id="ARBA00023316"/>
    </source>
</evidence>
<dbReference type="STRING" id="1206466.K0KI65"/>
<evidence type="ECO:0000256" key="8">
    <source>
        <dbReference type="ARBA" id="ARBA00022525"/>
    </source>
</evidence>
<evidence type="ECO:0000256" key="1">
    <source>
        <dbReference type="ARBA" id="ARBA00000382"/>
    </source>
</evidence>
<proteinExistence type="inferred from homology"/>
<dbReference type="InterPro" id="IPR000490">
    <property type="entry name" value="Glyco_hydro_17"/>
</dbReference>
<comment type="similarity">
    <text evidence="4 19">Belongs to the glycosyl hydrolase 17 family.</text>
</comment>
<organism evidence="22 23">
    <name type="scientific">Wickerhamomyces ciferrii (strain ATCC 14091 / BCRC 22168 / CBS 111 / JCM 3599 / NBRC 0793 / NRRL Y-1031 F-60-10)</name>
    <name type="common">Yeast</name>
    <name type="synonym">Pichia ciferrii</name>
    <dbReference type="NCBI Taxonomy" id="1206466"/>
    <lineage>
        <taxon>Eukaryota</taxon>
        <taxon>Fungi</taxon>
        <taxon>Dikarya</taxon>
        <taxon>Ascomycota</taxon>
        <taxon>Saccharomycotina</taxon>
        <taxon>Saccharomycetes</taxon>
        <taxon>Phaffomycetales</taxon>
        <taxon>Wickerhamomycetaceae</taxon>
        <taxon>Wickerhamomyces</taxon>
    </lineage>
</organism>
<comment type="catalytic activity">
    <reaction evidence="1">
        <text>Hydrolysis of (1-&gt;3)-beta-D-glucosidic linkages in (1-&gt;3)-beta-D-glucans.</text>
        <dbReference type="EC" id="3.2.1.39"/>
    </reaction>
</comment>
<dbReference type="GO" id="GO:0009277">
    <property type="term" value="C:fungal-type cell wall"/>
    <property type="evidence" value="ECO:0007669"/>
    <property type="project" value="TreeGrafter"/>
</dbReference>
<dbReference type="EC" id="3.2.1.39" evidence="5"/>
<keyword evidence="13" id="KW-0119">Carbohydrate metabolism</keyword>
<feature type="region of interest" description="Disordered" evidence="20">
    <location>
        <begin position="1"/>
        <end position="63"/>
    </location>
</feature>
<evidence type="ECO:0000256" key="12">
    <source>
        <dbReference type="ARBA" id="ARBA00023180"/>
    </source>
</evidence>
<dbReference type="GO" id="GO:0005576">
    <property type="term" value="C:extracellular region"/>
    <property type="evidence" value="ECO:0007669"/>
    <property type="project" value="TreeGrafter"/>
</dbReference>
<feature type="region of interest" description="Disordered" evidence="20">
    <location>
        <begin position="516"/>
        <end position="537"/>
    </location>
</feature>
<keyword evidence="21" id="KW-1133">Transmembrane helix</keyword>
<reference evidence="22 23" key="1">
    <citation type="journal article" date="2012" name="Eukaryot. Cell">
        <title>Draft genome sequence of Wickerhamomyces ciferrii NRRL Y-1031 F-60-10.</title>
        <authorList>
            <person name="Schneider J."/>
            <person name="Andrea H."/>
            <person name="Blom J."/>
            <person name="Jaenicke S."/>
            <person name="Ruckert C."/>
            <person name="Schorsch C."/>
            <person name="Szczepanowski R."/>
            <person name="Farwick M."/>
            <person name="Goesmann A."/>
            <person name="Puhler A."/>
            <person name="Schaffer S."/>
            <person name="Tauch A."/>
            <person name="Kohler T."/>
            <person name="Brinkrolf K."/>
        </authorList>
    </citation>
    <scope>NUCLEOTIDE SEQUENCE [LARGE SCALE GENOMIC DNA]</scope>
    <source>
        <strain evidence="23">ATCC 14091 / BCRC 22168 / CBS 111 / JCM 3599 / NBRC 0793 / NRRL Y-1031 F-60-10</strain>
    </source>
</reference>
<dbReference type="GO" id="GO:0000272">
    <property type="term" value="P:polysaccharide catabolic process"/>
    <property type="evidence" value="ECO:0007669"/>
    <property type="project" value="UniProtKB-KW"/>
</dbReference>
<keyword evidence="14" id="KW-0961">Cell wall biogenesis/degradation</keyword>
<comment type="function">
    <text evidence="16">Glucanases play a role in cell expansion during growth, in cell-cell fusion during mating, and in spore release during sporulation. This enzyme may be involved in beta-glucan degradation. Active on laminarin and lichenan.</text>
</comment>